<organism evidence="1 2">
    <name type="scientific">Psychroflexus salis</name>
    <dbReference type="NCBI Taxonomy" id="1526574"/>
    <lineage>
        <taxon>Bacteria</taxon>
        <taxon>Pseudomonadati</taxon>
        <taxon>Bacteroidota</taxon>
        <taxon>Flavobacteriia</taxon>
        <taxon>Flavobacteriales</taxon>
        <taxon>Flavobacteriaceae</taxon>
        <taxon>Psychroflexus</taxon>
    </lineage>
</organism>
<dbReference type="RefSeq" id="WP_188407187.1">
    <property type="nucleotide sequence ID" value="NZ_BMGL01000018.1"/>
</dbReference>
<gene>
    <name evidence="1" type="ORF">GCM10010831_24730</name>
</gene>
<comment type="caution">
    <text evidence="1">The sequence shown here is derived from an EMBL/GenBank/DDBJ whole genome shotgun (WGS) entry which is preliminary data.</text>
</comment>
<sequence length="82" mass="9808">MYKDIFSNPEFDKRFNRLKESIKSYLSGIDYDTEDLEINNLIGWHTLNKERRIYVNDKCPSDIRVPITELIKKKFPNPNNSK</sequence>
<evidence type="ECO:0000313" key="1">
    <source>
        <dbReference type="EMBL" id="GGE22883.1"/>
    </source>
</evidence>
<keyword evidence="2" id="KW-1185">Reference proteome</keyword>
<accession>A0A917A280</accession>
<dbReference type="AlphaFoldDB" id="A0A917A280"/>
<dbReference type="EMBL" id="BMGL01000018">
    <property type="protein sequence ID" value="GGE22883.1"/>
    <property type="molecule type" value="Genomic_DNA"/>
</dbReference>
<reference evidence="1 2" key="1">
    <citation type="journal article" date="2014" name="Int. J. Syst. Evol. Microbiol.">
        <title>Complete genome sequence of Corynebacterium casei LMG S-19264T (=DSM 44701T), isolated from a smear-ripened cheese.</title>
        <authorList>
            <consortium name="US DOE Joint Genome Institute (JGI-PGF)"/>
            <person name="Walter F."/>
            <person name="Albersmeier A."/>
            <person name="Kalinowski J."/>
            <person name="Ruckert C."/>
        </authorList>
    </citation>
    <scope>NUCLEOTIDE SEQUENCE [LARGE SCALE GENOMIC DNA]</scope>
    <source>
        <strain evidence="1 2">CGMCC 1.12925</strain>
    </source>
</reference>
<dbReference type="Proteomes" id="UP000599688">
    <property type="component" value="Unassembled WGS sequence"/>
</dbReference>
<evidence type="ECO:0000313" key="2">
    <source>
        <dbReference type="Proteomes" id="UP000599688"/>
    </source>
</evidence>
<name>A0A917A280_9FLAO</name>
<proteinExistence type="predicted"/>
<protein>
    <submittedName>
        <fullName evidence="1">Uncharacterized protein</fullName>
    </submittedName>
</protein>